<dbReference type="NCBIfam" id="TIGR00871">
    <property type="entry name" value="zwf"/>
    <property type="match status" value="1"/>
</dbReference>
<evidence type="ECO:0000256" key="6">
    <source>
        <dbReference type="ARBA" id="ARBA00023277"/>
    </source>
</evidence>
<feature type="binding site" evidence="7">
    <location>
        <position position="372"/>
    </location>
    <ligand>
        <name>substrate</name>
    </ligand>
</feature>
<dbReference type="HAMAP" id="MF_00966">
    <property type="entry name" value="G6PD"/>
    <property type="match status" value="1"/>
</dbReference>
<dbReference type="GO" id="GO:0050661">
    <property type="term" value="F:NADP binding"/>
    <property type="evidence" value="ECO:0007669"/>
    <property type="project" value="UniProtKB-UniRule"/>
</dbReference>
<feature type="binding site" evidence="7">
    <location>
        <position position="367"/>
    </location>
    <ligand>
        <name>substrate</name>
    </ligand>
</feature>
<comment type="caution">
    <text evidence="9">The sequence shown here is derived from an EMBL/GenBank/DDBJ whole genome shotgun (WGS) entry which is preliminary data.</text>
</comment>
<dbReference type="SUPFAM" id="SSF51206">
    <property type="entry name" value="cAMP-binding domain-like"/>
    <property type="match status" value="1"/>
</dbReference>
<dbReference type="PROSITE" id="PS00889">
    <property type="entry name" value="CNMP_BINDING_2"/>
    <property type="match status" value="1"/>
</dbReference>
<dbReference type="PANTHER" id="PTHR23429:SF0">
    <property type="entry name" value="GLUCOSE-6-PHOSPHATE 1-DEHYDROGENASE"/>
    <property type="match status" value="1"/>
</dbReference>
<dbReference type="GO" id="GO:0004345">
    <property type="term" value="F:glucose-6-phosphate dehydrogenase activity"/>
    <property type="evidence" value="ECO:0007669"/>
    <property type="project" value="UniProtKB-UniRule"/>
</dbReference>
<dbReference type="InterPro" id="IPR014710">
    <property type="entry name" value="RmlC-like_jellyroll"/>
</dbReference>
<protein>
    <recommendedName>
        <fullName evidence="7">Glucose-6-phosphate 1-dehydrogenase</fullName>
        <shortName evidence="7">G6PD</shortName>
        <ecNumber evidence="7">1.1.1.49</ecNumber>
    </recommendedName>
</protein>
<name>A0A5R9GQS9_9PROT</name>
<dbReference type="PROSITE" id="PS50042">
    <property type="entry name" value="CNMP_BINDING_3"/>
    <property type="match status" value="1"/>
</dbReference>
<dbReference type="CDD" id="cd00038">
    <property type="entry name" value="CAP_ED"/>
    <property type="match status" value="1"/>
</dbReference>
<dbReference type="InterPro" id="IPR022674">
    <property type="entry name" value="G6P_DH_NAD-bd"/>
</dbReference>
<dbReference type="Gene3D" id="3.40.50.720">
    <property type="entry name" value="NAD(P)-binding Rossmann-like Domain"/>
    <property type="match status" value="1"/>
</dbReference>
<keyword evidence="4 7" id="KW-0521">NADP</keyword>
<dbReference type="Proteomes" id="UP000306585">
    <property type="component" value="Unassembled WGS sequence"/>
</dbReference>
<dbReference type="GO" id="GO:0009051">
    <property type="term" value="P:pentose-phosphate shunt, oxidative branch"/>
    <property type="evidence" value="ECO:0007669"/>
    <property type="project" value="TreeGrafter"/>
</dbReference>
<reference evidence="9 10" key="1">
    <citation type="journal article" date="2019" name="Appl. Environ. Microbiol.">
        <title>Environmental Evidence and Genomic Insight of Iron-oxidizing Bacteria Preference Towards More Corrosion Resistant Stainless Steel at Higher Salinities.</title>
        <authorList>
            <person name="Garrison C.E."/>
            <person name="Price K.A."/>
            <person name="Field E.K."/>
        </authorList>
    </citation>
    <scope>NUCLEOTIDE SEQUENCE [LARGE SCALE GENOMIC DNA]</scope>
    <source>
        <strain evidence="9 10">P3</strain>
    </source>
</reference>
<keyword evidence="10" id="KW-1185">Reference proteome</keyword>
<dbReference type="SUPFAM" id="SSF55347">
    <property type="entry name" value="Glyceraldehyde-3-phosphate dehydrogenase-like, C-terminal domain"/>
    <property type="match status" value="1"/>
</dbReference>
<dbReference type="PANTHER" id="PTHR23429">
    <property type="entry name" value="GLUCOSE-6-PHOSPHATE 1-DEHYDROGENASE G6PD"/>
    <property type="match status" value="1"/>
</dbReference>
<feature type="binding site" evidence="7">
    <location>
        <position position="208"/>
    </location>
    <ligand>
        <name>substrate</name>
    </ligand>
</feature>
<comment type="caution">
    <text evidence="7">Lacks conserved residue(s) required for the propagation of feature annotation.</text>
</comment>
<evidence type="ECO:0000256" key="7">
    <source>
        <dbReference type="HAMAP-Rule" id="MF_00966"/>
    </source>
</evidence>
<feature type="binding site" evidence="7">
    <location>
        <begin position="33"/>
        <end position="40"/>
    </location>
    <ligand>
        <name>NADP(+)</name>
        <dbReference type="ChEBI" id="CHEBI:58349"/>
    </ligand>
</feature>
<dbReference type="AlphaFoldDB" id="A0A5R9GQS9"/>
<evidence type="ECO:0000256" key="2">
    <source>
        <dbReference type="ARBA" id="ARBA00009975"/>
    </source>
</evidence>
<feature type="domain" description="Cyclic nucleotide-binding" evidence="8">
    <location>
        <begin position="529"/>
        <end position="645"/>
    </location>
</feature>
<dbReference type="OrthoDB" id="9802739at2"/>
<accession>A0A5R9GQS9</accession>
<dbReference type="SMART" id="SM00100">
    <property type="entry name" value="cNMP"/>
    <property type="match status" value="1"/>
</dbReference>
<proteinExistence type="inferred from homology"/>
<comment type="catalytic activity">
    <reaction evidence="7">
        <text>D-glucose 6-phosphate + NADP(+) = 6-phospho-D-glucono-1,5-lactone + NADPH + H(+)</text>
        <dbReference type="Rhea" id="RHEA:15841"/>
        <dbReference type="ChEBI" id="CHEBI:15378"/>
        <dbReference type="ChEBI" id="CHEBI:57783"/>
        <dbReference type="ChEBI" id="CHEBI:57955"/>
        <dbReference type="ChEBI" id="CHEBI:58349"/>
        <dbReference type="ChEBI" id="CHEBI:61548"/>
        <dbReference type="EC" id="1.1.1.49"/>
    </reaction>
</comment>
<dbReference type="InterPro" id="IPR022675">
    <property type="entry name" value="G6P_DH_C"/>
</dbReference>
<dbReference type="InterPro" id="IPR000595">
    <property type="entry name" value="cNMP-bd_dom"/>
</dbReference>
<evidence type="ECO:0000256" key="5">
    <source>
        <dbReference type="ARBA" id="ARBA00023002"/>
    </source>
</evidence>
<evidence type="ECO:0000256" key="1">
    <source>
        <dbReference type="ARBA" id="ARBA00004937"/>
    </source>
</evidence>
<feature type="active site" description="Proton acceptor" evidence="7">
    <location>
        <position position="266"/>
    </location>
</feature>
<keyword evidence="6 7" id="KW-0119">Carbohydrate metabolism</keyword>
<feature type="binding site" evidence="7">
    <location>
        <position position="174"/>
    </location>
    <ligand>
        <name>NADP(+)</name>
        <dbReference type="ChEBI" id="CHEBI:58349"/>
    </ligand>
</feature>
<keyword evidence="5 7" id="KW-0560">Oxidoreductase</keyword>
<comment type="similarity">
    <text evidence="2 7">Belongs to the glucose-6-phosphate dehydrogenase family.</text>
</comment>
<dbReference type="RefSeq" id="WP_138239205.1">
    <property type="nucleotide sequence ID" value="NZ_VBRY01000006.1"/>
</dbReference>
<dbReference type="GO" id="GO:0005829">
    <property type="term" value="C:cytosol"/>
    <property type="evidence" value="ECO:0007669"/>
    <property type="project" value="TreeGrafter"/>
</dbReference>
<feature type="binding site" evidence="7">
    <location>
        <position position="242"/>
    </location>
    <ligand>
        <name>substrate</name>
    </ligand>
</feature>
<evidence type="ECO:0000313" key="9">
    <source>
        <dbReference type="EMBL" id="TLS67289.1"/>
    </source>
</evidence>
<dbReference type="InterPro" id="IPR001282">
    <property type="entry name" value="G6P_DH"/>
</dbReference>
<dbReference type="Gene3D" id="3.30.360.10">
    <property type="entry name" value="Dihydrodipicolinate Reductase, domain 2"/>
    <property type="match status" value="1"/>
</dbReference>
<dbReference type="EMBL" id="VBRY01000006">
    <property type="protein sequence ID" value="TLS67289.1"/>
    <property type="molecule type" value="Genomic_DNA"/>
</dbReference>
<feature type="binding site" evidence="7">
    <location>
        <position position="204"/>
    </location>
    <ligand>
        <name>substrate</name>
    </ligand>
</feature>
<dbReference type="Pfam" id="PF00027">
    <property type="entry name" value="cNMP_binding"/>
    <property type="match status" value="1"/>
</dbReference>
<sequence>MSDQGGPEGLQELFTALNLQEDAPDPCIMVIFGASGDLTKRLLIPSLFNLYCDNLLPDAFAILGMAMDDFSTESFRDRMSEDVRNYSRQDQFDDHAWSVFCDKIHYMQGRFDDAEAFARLKTFLQALDGRYDAGGNILFYMATPPAVFSMISTGLEAVGMNEEHDYWRRIIVEKPFGSDLDSARQLNRQILTYWKESQVYRIDHYLGKETVQNLLAFRFANGMFEPLWNRTHIDHIQITATEQVGVEWRGGYYDKSGVVRDMIQNHLFQMMAYLCMEPPVSFESEAIRNEKFKLLSAVRIMEPEEVRENAVRGQYGEGVKQDGSPAKPYRQEHLVHPDSNTETYAAVKLRIDNWRWHGVPVFLRSGKGLRTKSTEIVVQFRRAPEFTFRGTPAAGQLEANQLIFRIQPNEGIELRFLAKRPGPSMHMRKVNMNFEYDEAFVTHPGTGYETMLYDCMRGDASLFSRSDLVETSWQIVQPILDVWKSEKARDFPNYPFGSWGPKAAFDLPAAAHRRWLARSPKQALSRVPMFEGSGTTMINAFAMMLKPRVYNAGDEIVRLGSVAGELFIIEQGRVEMVDARGWVKGELSDGQVFGELSLLLTKERQATMRALTYCAIYTLDKRDFSKVLMDRPQFAERMMQVARERYHVIVNANELMTGESAKIADK</sequence>
<keyword evidence="3 7" id="KW-0313">Glucose metabolism</keyword>
<dbReference type="UniPathway" id="UPA00115">
    <property type="reaction ID" value="UER00408"/>
</dbReference>
<dbReference type="InterPro" id="IPR019796">
    <property type="entry name" value="G6P_DH_AS"/>
</dbReference>
<dbReference type="Pfam" id="PF02781">
    <property type="entry name" value="G6PD_C"/>
    <property type="match status" value="1"/>
</dbReference>
<dbReference type="Pfam" id="PF00479">
    <property type="entry name" value="G6PD_N"/>
    <property type="match status" value="1"/>
</dbReference>
<dbReference type="PROSITE" id="PS00069">
    <property type="entry name" value="G6P_DEHYDROGENASE"/>
    <property type="match status" value="1"/>
</dbReference>
<gene>
    <name evidence="7 9" type="primary">zwf</name>
    <name evidence="9" type="ORF">FEF65_07605</name>
</gene>
<dbReference type="InterPro" id="IPR018488">
    <property type="entry name" value="cNMP-bd_CS"/>
</dbReference>
<dbReference type="InterPro" id="IPR018490">
    <property type="entry name" value="cNMP-bd_dom_sf"/>
</dbReference>
<dbReference type="EC" id="1.1.1.49" evidence="7"/>
<evidence type="ECO:0000313" key="10">
    <source>
        <dbReference type="Proteomes" id="UP000306585"/>
    </source>
</evidence>
<dbReference type="Gene3D" id="2.60.120.10">
    <property type="entry name" value="Jelly Rolls"/>
    <property type="match status" value="1"/>
</dbReference>
<comment type="function">
    <text evidence="7">Catalyzes the oxidation of glucose 6-phosphate to 6-phosphogluconolactone.</text>
</comment>
<evidence type="ECO:0000256" key="3">
    <source>
        <dbReference type="ARBA" id="ARBA00022526"/>
    </source>
</evidence>
<evidence type="ECO:0000256" key="4">
    <source>
        <dbReference type="ARBA" id="ARBA00022857"/>
    </source>
</evidence>
<dbReference type="PRINTS" id="PR00079">
    <property type="entry name" value="G6PDHDRGNASE"/>
</dbReference>
<organism evidence="9 10">
    <name type="scientific">Mariprofundus erugo</name>
    <dbReference type="NCBI Taxonomy" id="2528639"/>
    <lineage>
        <taxon>Bacteria</taxon>
        <taxon>Pseudomonadati</taxon>
        <taxon>Pseudomonadota</taxon>
        <taxon>Candidatius Mariprofundia</taxon>
        <taxon>Mariprofundales</taxon>
        <taxon>Mariprofundaceae</taxon>
        <taxon>Mariprofundus</taxon>
    </lineage>
</organism>
<dbReference type="InterPro" id="IPR036291">
    <property type="entry name" value="NAD(P)-bd_dom_sf"/>
</dbReference>
<dbReference type="SUPFAM" id="SSF51735">
    <property type="entry name" value="NAD(P)-binding Rossmann-fold domains"/>
    <property type="match status" value="1"/>
</dbReference>
<feature type="binding site" evidence="7">
    <location>
        <position position="261"/>
    </location>
    <ligand>
        <name>substrate</name>
    </ligand>
</feature>
<dbReference type="GO" id="GO:0006006">
    <property type="term" value="P:glucose metabolic process"/>
    <property type="evidence" value="ECO:0007669"/>
    <property type="project" value="UniProtKB-KW"/>
</dbReference>
<evidence type="ECO:0000259" key="8">
    <source>
        <dbReference type="PROSITE" id="PS50042"/>
    </source>
</evidence>
<comment type="pathway">
    <text evidence="1 7">Carbohydrate degradation; pentose phosphate pathway; D-ribulose 5-phosphate from D-glucose 6-phosphate (oxidative stage): step 1/3.</text>
</comment>